<keyword evidence="2" id="KW-1185">Reference proteome</keyword>
<sequence>MKHPIRQSKLSKDTVVINLFNSASQWVISYTSSISVKRVELLACYFTEALIDIVRVFKTKINSECYIDTKVKEKKSVVVLALIPLLSFHCIKFFKCANIEDSVKFRFWGAVVRAATFIRVIGKIWLVKKGVDVESVTGNIFTFHFNDQEDRNHIPLLCMTKEIGRFLSEMIGKVVDVDGGAAGDCVGKFIRVRICINIEKPLRRCLWVDIMGDGHETIMLLMYERLINLCFTYGRVCHRTNEWTSDEPISMVDGVEKPLFGV</sequence>
<protein>
    <submittedName>
        <fullName evidence="1">Uncharacterized protein</fullName>
    </submittedName>
</protein>
<proteinExistence type="predicted"/>
<dbReference type="PANTHER" id="PTHR31286:SF167">
    <property type="entry name" value="OS09G0268800 PROTEIN"/>
    <property type="match status" value="1"/>
</dbReference>
<dbReference type="AlphaFoldDB" id="A0AAD9U281"/>
<name>A0AAD9U281_9ROSI</name>
<dbReference type="EMBL" id="JANJYI010000006">
    <property type="protein sequence ID" value="KAK2646556.1"/>
    <property type="molecule type" value="Genomic_DNA"/>
</dbReference>
<accession>A0AAD9U281</accession>
<gene>
    <name evidence="1" type="ORF">Ddye_021751</name>
</gene>
<dbReference type="PANTHER" id="PTHR31286">
    <property type="entry name" value="GLYCINE-RICH CELL WALL STRUCTURAL PROTEIN 1.8-LIKE"/>
    <property type="match status" value="1"/>
</dbReference>
<comment type="caution">
    <text evidence="1">The sequence shown here is derived from an EMBL/GenBank/DDBJ whole genome shotgun (WGS) entry which is preliminary data.</text>
</comment>
<dbReference type="Proteomes" id="UP001280121">
    <property type="component" value="Unassembled WGS sequence"/>
</dbReference>
<evidence type="ECO:0000313" key="1">
    <source>
        <dbReference type="EMBL" id="KAK2646556.1"/>
    </source>
</evidence>
<reference evidence="1" key="1">
    <citation type="journal article" date="2023" name="Plant J.">
        <title>Genome sequences and population genomics provide insights into the demographic history, inbreeding, and mutation load of two 'living fossil' tree species of Dipteronia.</title>
        <authorList>
            <person name="Feng Y."/>
            <person name="Comes H.P."/>
            <person name="Chen J."/>
            <person name="Zhu S."/>
            <person name="Lu R."/>
            <person name="Zhang X."/>
            <person name="Li P."/>
            <person name="Qiu J."/>
            <person name="Olsen K.M."/>
            <person name="Qiu Y."/>
        </authorList>
    </citation>
    <scope>NUCLEOTIDE SEQUENCE</scope>
    <source>
        <strain evidence="1">KIB01</strain>
    </source>
</reference>
<dbReference type="InterPro" id="IPR040256">
    <property type="entry name" value="At4g02000-like"/>
</dbReference>
<evidence type="ECO:0000313" key="2">
    <source>
        <dbReference type="Proteomes" id="UP001280121"/>
    </source>
</evidence>
<organism evidence="1 2">
    <name type="scientific">Dipteronia dyeriana</name>
    <dbReference type="NCBI Taxonomy" id="168575"/>
    <lineage>
        <taxon>Eukaryota</taxon>
        <taxon>Viridiplantae</taxon>
        <taxon>Streptophyta</taxon>
        <taxon>Embryophyta</taxon>
        <taxon>Tracheophyta</taxon>
        <taxon>Spermatophyta</taxon>
        <taxon>Magnoliopsida</taxon>
        <taxon>eudicotyledons</taxon>
        <taxon>Gunneridae</taxon>
        <taxon>Pentapetalae</taxon>
        <taxon>rosids</taxon>
        <taxon>malvids</taxon>
        <taxon>Sapindales</taxon>
        <taxon>Sapindaceae</taxon>
        <taxon>Hippocastanoideae</taxon>
        <taxon>Acereae</taxon>
        <taxon>Dipteronia</taxon>
    </lineage>
</organism>